<protein>
    <submittedName>
        <fullName evidence="2">Uncharacterized protein</fullName>
    </submittedName>
</protein>
<proteinExistence type="predicted"/>
<dbReference type="Proteomes" id="UP000214646">
    <property type="component" value="Unassembled WGS sequence"/>
</dbReference>
<organism evidence="2 3">
    <name type="scientific">Fimbriiglobus ruber</name>
    <dbReference type="NCBI Taxonomy" id="1908690"/>
    <lineage>
        <taxon>Bacteria</taxon>
        <taxon>Pseudomonadati</taxon>
        <taxon>Planctomycetota</taxon>
        <taxon>Planctomycetia</taxon>
        <taxon>Gemmatales</taxon>
        <taxon>Gemmataceae</taxon>
        <taxon>Fimbriiglobus</taxon>
    </lineage>
</organism>
<reference evidence="3" key="1">
    <citation type="submission" date="2017-06" db="EMBL/GenBank/DDBJ databases">
        <title>Genome analysis of Fimbriiglobus ruber SP5, the first member of the order Planctomycetales with confirmed chitinolytic capability.</title>
        <authorList>
            <person name="Ravin N.V."/>
            <person name="Rakitin A.L."/>
            <person name="Ivanova A.A."/>
            <person name="Beletsky A.V."/>
            <person name="Kulichevskaya I.S."/>
            <person name="Mardanov A.V."/>
            <person name="Dedysh S.N."/>
        </authorList>
    </citation>
    <scope>NUCLEOTIDE SEQUENCE [LARGE SCALE GENOMIC DNA]</scope>
    <source>
        <strain evidence="3">SP5</strain>
    </source>
</reference>
<evidence type="ECO:0000313" key="2">
    <source>
        <dbReference type="EMBL" id="OWK37409.1"/>
    </source>
</evidence>
<accession>A0A225DJQ1</accession>
<evidence type="ECO:0000256" key="1">
    <source>
        <dbReference type="SAM" id="MobiDB-lite"/>
    </source>
</evidence>
<comment type="caution">
    <text evidence="2">The sequence shown here is derived from an EMBL/GenBank/DDBJ whole genome shotgun (WGS) entry which is preliminary data.</text>
</comment>
<dbReference type="AlphaFoldDB" id="A0A225DJQ1"/>
<evidence type="ECO:0000313" key="3">
    <source>
        <dbReference type="Proteomes" id="UP000214646"/>
    </source>
</evidence>
<keyword evidence="3" id="KW-1185">Reference proteome</keyword>
<feature type="region of interest" description="Disordered" evidence="1">
    <location>
        <begin position="22"/>
        <end position="41"/>
    </location>
</feature>
<name>A0A225DJQ1_9BACT</name>
<dbReference type="EMBL" id="NIDE01000014">
    <property type="protein sequence ID" value="OWK37409.1"/>
    <property type="molecule type" value="Genomic_DNA"/>
</dbReference>
<gene>
    <name evidence="2" type="ORF">FRUB_06529</name>
</gene>
<sequence length="41" mass="4528">MADVIPNPTCHGLRPGGFLTSPWSTDPGGYPHRITESIRRH</sequence>